<keyword evidence="1" id="KW-0812">Transmembrane</keyword>
<feature type="transmembrane region" description="Helical" evidence="1">
    <location>
        <begin position="12"/>
        <end position="35"/>
    </location>
</feature>
<reference evidence="2" key="1">
    <citation type="submission" date="2015-06" db="EMBL/GenBank/DDBJ databases">
        <authorList>
            <person name="Joergensen T."/>
        </authorList>
    </citation>
    <scope>NUCLEOTIDE SEQUENCE</scope>
    <source>
        <strain evidence="2">RGFK0806</strain>
    </source>
</reference>
<organism evidence="2">
    <name type="scientific">uncultured prokaryote</name>
    <dbReference type="NCBI Taxonomy" id="198431"/>
    <lineage>
        <taxon>unclassified sequences</taxon>
        <taxon>environmental samples</taxon>
    </lineage>
</organism>
<evidence type="ECO:0000313" key="2">
    <source>
        <dbReference type="EMBL" id="CRY95880.1"/>
    </source>
</evidence>
<accession>A0A0H5Q3A9</accession>
<keyword evidence="1" id="KW-1133">Transmembrane helix</keyword>
<dbReference type="EMBL" id="LN853414">
    <property type="protein sequence ID" value="CRY95880.1"/>
    <property type="molecule type" value="Genomic_DNA"/>
</dbReference>
<keyword evidence="1" id="KW-0472">Membrane</keyword>
<name>A0A0H5Q3A9_9ZZZZ</name>
<evidence type="ECO:0000256" key="1">
    <source>
        <dbReference type="SAM" id="Phobius"/>
    </source>
</evidence>
<proteinExistence type="predicted"/>
<sequence length="104" mass="11445">MLFDWEAFALGLITAELLGGIIWVVVGPRFFVYWLRRSAPDMIEELSEDKEFIERMRAAIGKLFPAASGLMGAKPNLKSVIAIGAQMAMQRFFGGMKPPGGLVP</sequence>
<reference evidence="2" key="2">
    <citation type="submission" date="2015-07" db="EMBL/GenBank/DDBJ databases">
        <title>Plasmids, circular viruses and viroids from rat gut.</title>
        <authorList>
            <person name="Jorgensen T.J."/>
            <person name="Hansen M.A."/>
            <person name="Xu Z."/>
            <person name="Tabak M.A."/>
            <person name="Sorensen S.J."/>
            <person name="Hansen L.H."/>
        </authorList>
    </citation>
    <scope>NUCLEOTIDE SEQUENCE</scope>
    <source>
        <strain evidence="2">RGFK0806</strain>
    </source>
</reference>
<protein>
    <submittedName>
        <fullName evidence="2">Uncharacterized protein</fullName>
    </submittedName>
</protein>
<dbReference type="AlphaFoldDB" id="A0A0H5Q3A9"/>